<sequence length="62" mass="6693">MIWISTAVGLAVLGLAVLGVLAARVLVAARGLSRELDLTRERLERHSGEFRVRIGSNRDGHG</sequence>
<gene>
    <name evidence="1" type="ORF">ACFY05_25770</name>
</gene>
<dbReference type="RefSeq" id="WP_066937190.1">
    <property type="nucleotide sequence ID" value="NZ_BBYK01000041.1"/>
</dbReference>
<evidence type="ECO:0000313" key="2">
    <source>
        <dbReference type="Proteomes" id="UP001602119"/>
    </source>
</evidence>
<dbReference type="Proteomes" id="UP001602119">
    <property type="component" value="Unassembled WGS sequence"/>
</dbReference>
<comment type="caution">
    <text evidence="1">The sequence shown here is derived from an EMBL/GenBank/DDBJ whole genome shotgun (WGS) entry which is preliminary data.</text>
</comment>
<evidence type="ECO:0008006" key="3">
    <source>
        <dbReference type="Google" id="ProtNLM"/>
    </source>
</evidence>
<evidence type="ECO:0000313" key="1">
    <source>
        <dbReference type="EMBL" id="MFF4776273.1"/>
    </source>
</evidence>
<protein>
    <recommendedName>
        <fullName evidence="3">DUF948 domain-containing protein</fullName>
    </recommendedName>
</protein>
<organism evidence="1 2">
    <name type="scientific">Microtetraspora fusca</name>
    <dbReference type="NCBI Taxonomy" id="1997"/>
    <lineage>
        <taxon>Bacteria</taxon>
        <taxon>Bacillati</taxon>
        <taxon>Actinomycetota</taxon>
        <taxon>Actinomycetes</taxon>
        <taxon>Streptosporangiales</taxon>
        <taxon>Streptosporangiaceae</taxon>
        <taxon>Microtetraspora</taxon>
    </lineage>
</organism>
<keyword evidence="2" id="KW-1185">Reference proteome</keyword>
<accession>A0ABW6VD99</accession>
<dbReference type="EMBL" id="JBIAXI010000016">
    <property type="protein sequence ID" value="MFF4776273.1"/>
    <property type="molecule type" value="Genomic_DNA"/>
</dbReference>
<reference evidence="1 2" key="1">
    <citation type="submission" date="2024-10" db="EMBL/GenBank/DDBJ databases">
        <title>The Natural Products Discovery Center: Release of the First 8490 Sequenced Strains for Exploring Actinobacteria Biosynthetic Diversity.</title>
        <authorList>
            <person name="Kalkreuter E."/>
            <person name="Kautsar S.A."/>
            <person name="Yang D."/>
            <person name="Bader C.D."/>
            <person name="Teijaro C.N."/>
            <person name="Fluegel L."/>
            <person name="Davis C.M."/>
            <person name="Simpson J.R."/>
            <person name="Lauterbach L."/>
            <person name="Steele A.D."/>
            <person name="Gui C."/>
            <person name="Meng S."/>
            <person name="Li G."/>
            <person name="Viehrig K."/>
            <person name="Ye F."/>
            <person name="Su P."/>
            <person name="Kiefer A.F."/>
            <person name="Nichols A."/>
            <person name="Cepeda A.J."/>
            <person name="Yan W."/>
            <person name="Fan B."/>
            <person name="Jiang Y."/>
            <person name="Adhikari A."/>
            <person name="Zheng C.-J."/>
            <person name="Schuster L."/>
            <person name="Cowan T.M."/>
            <person name="Smanski M.J."/>
            <person name="Chevrette M.G."/>
            <person name="De Carvalho L.P.S."/>
            <person name="Shen B."/>
        </authorList>
    </citation>
    <scope>NUCLEOTIDE SEQUENCE [LARGE SCALE GENOMIC DNA]</scope>
    <source>
        <strain evidence="1 2">NPDC001281</strain>
    </source>
</reference>
<proteinExistence type="predicted"/>
<name>A0ABW6VD99_MICFU</name>